<dbReference type="Gene3D" id="3.40.50.150">
    <property type="entry name" value="Vaccinia Virus protein VP39"/>
    <property type="match status" value="1"/>
</dbReference>
<dbReference type="SUPFAM" id="SSF53335">
    <property type="entry name" value="S-adenosyl-L-methionine-dependent methyltransferases"/>
    <property type="match status" value="1"/>
</dbReference>
<name>A0ABR7EEH8_9FIRM</name>
<accession>A0ABR7EEH8</accession>
<dbReference type="Pfam" id="PF00145">
    <property type="entry name" value="DNA_methylase"/>
    <property type="match status" value="2"/>
</dbReference>
<organism evidence="7 8">
    <name type="scientific">Christensenella tenuis</name>
    <dbReference type="NCBI Taxonomy" id="2763033"/>
    <lineage>
        <taxon>Bacteria</taxon>
        <taxon>Bacillati</taxon>
        <taxon>Bacillota</taxon>
        <taxon>Clostridia</taxon>
        <taxon>Christensenellales</taxon>
        <taxon>Christensenellaceae</taxon>
        <taxon>Christensenella</taxon>
    </lineage>
</organism>
<keyword evidence="2 6" id="KW-0489">Methyltransferase</keyword>
<keyword evidence="4 6" id="KW-0949">S-adenosyl-L-methionine</keyword>
<dbReference type="RefSeq" id="WP_186857680.1">
    <property type="nucleotide sequence ID" value="NZ_JACOON010000003.1"/>
</dbReference>
<dbReference type="PANTHER" id="PTHR46098:SF1">
    <property type="entry name" value="TRNA (CYTOSINE(38)-C(5))-METHYLTRANSFERASE"/>
    <property type="match status" value="1"/>
</dbReference>
<dbReference type="EC" id="2.1.1.37" evidence="1"/>
<dbReference type="GO" id="GO:0008168">
    <property type="term" value="F:methyltransferase activity"/>
    <property type="evidence" value="ECO:0007669"/>
    <property type="project" value="UniProtKB-KW"/>
</dbReference>
<keyword evidence="3 6" id="KW-0808">Transferase</keyword>
<evidence type="ECO:0000256" key="4">
    <source>
        <dbReference type="ARBA" id="ARBA00022691"/>
    </source>
</evidence>
<evidence type="ECO:0000256" key="6">
    <source>
        <dbReference type="PROSITE-ProRule" id="PRU01016"/>
    </source>
</evidence>
<comment type="similarity">
    <text evidence="6">Belongs to the class I-like SAM-binding methyltransferase superfamily. C5-methyltransferase family.</text>
</comment>
<keyword evidence="8" id="KW-1185">Reference proteome</keyword>
<reference evidence="7 8" key="1">
    <citation type="submission" date="2020-08" db="EMBL/GenBank/DDBJ databases">
        <title>Genome public.</title>
        <authorList>
            <person name="Liu C."/>
            <person name="Sun Q."/>
        </authorList>
    </citation>
    <scope>NUCLEOTIDE SEQUENCE [LARGE SCALE GENOMIC DNA]</scope>
    <source>
        <strain evidence="7 8">NSJ-35</strain>
    </source>
</reference>
<dbReference type="PRINTS" id="PR00105">
    <property type="entry name" value="C5METTRFRASE"/>
</dbReference>
<dbReference type="InterPro" id="IPR001525">
    <property type="entry name" value="C5_MeTfrase"/>
</dbReference>
<feature type="active site" evidence="6">
    <location>
        <position position="71"/>
    </location>
</feature>
<gene>
    <name evidence="7" type="ORF">H8S18_07500</name>
</gene>
<protein>
    <recommendedName>
        <fullName evidence="1">DNA (cytosine-5-)-methyltransferase</fullName>
        <ecNumber evidence="1">2.1.1.37</ecNumber>
    </recommendedName>
</protein>
<dbReference type="Proteomes" id="UP000606889">
    <property type="component" value="Unassembled WGS sequence"/>
</dbReference>
<evidence type="ECO:0000256" key="5">
    <source>
        <dbReference type="ARBA" id="ARBA00022747"/>
    </source>
</evidence>
<keyword evidence="5" id="KW-0680">Restriction system</keyword>
<dbReference type="PANTHER" id="PTHR46098">
    <property type="entry name" value="TRNA (CYTOSINE(38)-C(5))-METHYLTRANSFERASE"/>
    <property type="match status" value="1"/>
</dbReference>
<sequence length="561" mass="60897">MRLGSLFDGSGGFPLAGVLCGMIPVWASEIEKFPIAVTSKRFPNMKHLGDIRGINGAAINPVDIITFGSPCQDLSVAGKRAGLKGERSGLFMEAIRIVKEMRCATNEKYPRYILWENVPGAFSSNKGEDFRAVLESVAKIADPKVSVPRSEKKWNGAGEIVADSFSIAYRTFDAQFWGVPQRRRRIFLVADLTGQCAGKILFERAGLFGDSAPGGKTWETIAAALGDRTLFSSLTLKIRGGKSGGGKGPLIQYEKSAALSCNNDQTLFTAGFHWYKSAKAEISYSDEQVPVLEANMPNAVLSAGFSAGNSAKAGSIGYRNEQTPTLRGAASGSNQVPVICYRQKDYTEIVRSNIGASLMAHGGSYGGGSRNLIIELNIHNCRDKNIDHFRANRKTVYPDVTGTLCASCAGLNRPAGQGNEADMCVCIAGNTIDRKAQNGSNGTGYKENVCYTLNTADRHVICIDARNFRLQNKVSGTLQAKGNGGYSLNYVNPVMCNYAVRRLTPLECCRLQGFPDWWCDDVPGSDSAKYKLWGNGIALPCALYIMQGIAEIERKHRRNKE</sequence>
<evidence type="ECO:0000256" key="2">
    <source>
        <dbReference type="ARBA" id="ARBA00022603"/>
    </source>
</evidence>
<evidence type="ECO:0000313" key="7">
    <source>
        <dbReference type="EMBL" id="MBC5648179.1"/>
    </source>
</evidence>
<dbReference type="InterPro" id="IPR050750">
    <property type="entry name" value="C5-MTase"/>
</dbReference>
<dbReference type="Gene3D" id="3.90.120.10">
    <property type="entry name" value="DNA Methylase, subunit A, domain 2"/>
    <property type="match status" value="1"/>
</dbReference>
<dbReference type="EMBL" id="JACOON010000003">
    <property type="protein sequence ID" value="MBC5648179.1"/>
    <property type="molecule type" value="Genomic_DNA"/>
</dbReference>
<evidence type="ECO:0000256" key="1">
    <source>
        <dbReference type="ARBA" id="ARBA00011975"/>
    </source>
</evidence>
<dbReference type="InterPro" id="IPR018117">
    <property type="entry name" value="C5_DNA_meth_AS"/>
</dbReference>
<evidence type="ECO:0000313" key="8">
    <source>
        <dbReference type="Proteomes" id="UP000606889"/>
    </source>
</evidence>
<dbReference type="PROSITE" id="PS51679">
    <property type="entry name" value="SAM_MT_C5"/>
    <property type="match status" value="1"/>
</dbReference>
<dbReference type="GO" id="GO:0032259">
    <property type="term" value="P:methylation"/>
    <property type="evidence" value="ECO:0007669"/>
    <property type="project" value="UniProtKB-KW"/>
</dbReference>
<dbReference type="InterPro" id="IPR029063">
    <property type="entry name" value="SAM-dependent_MTases_sf"/>
</dbReference>
<dbReference type="PROSITE" id="PS00094">
    <property type="entry name" value="C5_MTASE_1"/>
    <property type="match status" value="1"/>
</dbReference>
<proteinExistence type="inferred from homology"/>
<evidence type="ECO:0000256" key="3">
    <source>
        <dbReference type="ARBA" id="ARBA00022679"/>
    </source>
</evidence>
<comment type="caution">
    <text evidence="7">The sequence shown here is derived from an EMBL/GenBank/DDBJ whole genome shotgun (WGS) entry which is preliminary data.</text>
</comment>